<dbReference type="SUPFAM" id="SSF56112">
    <property type="entry name" value="Protein kinase-like (PK-like)"/>
    <property type="match status" value="1"/>
</dbReference>
<accession>A0A212QYH2</accession>
<dbReference type="PROSITE" id="PS50011">
    <property type="entry name" value="PROTEIN_KINASE_DOM"/>
    <property type="match status" value="1"/>
</dbReference>
<keyword evidence="2" id="KW-0547">Nucleotide-binding</keyword>
<reference evidence="8" key="1">
    <citation type="submission" date="2017-06" db="EMBL/GenBank/DDBJ databases">
        <authorList>
            <person name="Varghese N."/>
            <person name="Submissions S."/>
        </authorList>
    </citation>
    <scope>NUCLEOTIDE SEQUENCE [LARGE SCALE GENOMIC DNA]</scope>
    <source>
        <strain evidence="8">DSM 137</strain>
    </source>
</reference>
<dbReference type="GO" id="GO:0005524">
    <property type="term" value="F:ATP binding"/>
    <property type="evidence" value="ECO:0007669"/>
    <property type="project" value="UniProtKB-KW"/>
</dbReference>
<gene>
    <name evidence="7" type="ORF">SAMN06265338_10289</name>
</gene>
<dbReference type="GO" id="GO:0004674">
    <property type="term" value="F:protein serine/threonine kinase activity"/>
    <property type="evidence" value="ECO:0007669"/>
    <property type="project" value="UniProtKB-KW"/>
</dbReference>
<dbReference type="InterPro" id="IPR011009">
    <property type="entry name" value="Kinase-like_dom_sf"/>
</dbReference>
<dbReference type="Gene3D" id="3.30.200.20">
    <property type="entry name" value="Phosphorylase Kinase, domain 1"/>
    <property type="match status" value="1"/>
</dbReference>
<dbReference type="InterPro" id="IPR006016">
    <property type="entry name" value="UspA"/>
</dbReference>
<protein>
    <submittedName>
        <fullName evidence="7">Non-specific serine/threonine protein kinase</fullName>
    </submittedName>
</protein>
<evidence type="ECO:0000259" key="6">
    <source>
        <dbReference type="PROSITE" id="PS50011"/>
    </source>
</evidence>
<evidence type="ECO:0000313" key="7">
    <source>
        <dbReference type="EMBL" id="SNB64765.1"/>
    </source>
</evidence>
<dbReference type="InterPro" id="IPR014729">
    <property type="entry name" value="Rossmann-like_a/b/a_fold"/>
</dbReference>
<organism evidence="7 8">
    <name type="scientific">Rhodoblastus acidophilus</name>
    <name type="common">Rhodopseudomonas acidophila</name>
    <dbReference type="NCBI Taxonomy" id="1074"/>
    <lineage>
        <taxon>Bacteria</taxon>
        <taxon>Pseudomonadati</taxon>
        <taxon>Pseudomonadota</taxon>
        <taxon>Alphaproteobacteria</taxon>
        <taxon>Hyphomicrobiales</taxon>
        <taxon>Rhodoblastaceae</taxon>
        <taxon>Rhodoblastus</taxon>
    </lineage>
</organism>
<keyword evidence="8" id="KW-1185">Reference proteome</keyword>
<keyword evidence="7" id="KW-0723">Serine/threonine-protein kinase</keyword>
<keyword evidence="4" id="KW-0067">ATP-binding</keyword>
<dbReference type="Gene3D" id="3.40.50.620">
    <property type="entry name" value="HUPs"/>
    <property type="match status" value="1"/>
</dbReference>
<keyword evidence="1" id="KW-0808">Transferase</keyword>
<dbReference type="SMART" id="SM00220">
    <property type="entry name" value="S_TKc"/>
    <property type="match status" value="1"/>
</dbReference>
<proteinExistence type="predicted"/>
<dbReference type="Pfam" id="PF00069">
    <property type="entry name" value="Pkinase"/>
    <property type="match status" value="1"/>
</dbReference>
<dbReference type="CDD" id="cd14014">
    <property type="entry name" value="STKc_PknB_like"/>
    <property type="match status" value="1"/>
</dbReference>
<dbReference type="PANTHER" id="PTHR43289:SF34">
    <property type="entry name" value="SERINE_THREONINE-PROTEIN KINASE YBDM-RELATED"/>
    <property type="match status" value="1"/>
</dbReference>
<dbReference type="CDD" id="cd00293">
    <property type="entry name" value="USP-like"/>
    <property type="match status" value="1"/>
</dbReference>
<dbReference type="InterPro" id="IPR000719">
    <property type="entry name" value="Prot_kinase_dom"/>
</dbReference>
<keyword evidence="3 7" id="KW-0418">Kinase</keyword>
<dbReference type="EMBL" id="FYDG01000002">
    <property type="protein sequence ID" value="SNB64765.1"/>
    <property type="molecule type" value="Genomic_DNA"/>
</dbReference>
<sequence>MTDSPLQPGDALDGFHLVERLHVGGMAEIWKATREDMSPPVALKAPVGRDEASALVGFEMEQMILPLLRGPHAPRFIASGDFSRRPYLAMELVEGDSLLRRVGARPLPIEEILAVGRGLAQALAALHAQNVLHLDVKPSNVIRRPDGVYTLIDFGLSRHEHLPDLLAEEFRVPLGTSPYLAPEQILRDRSDPRSDIFAVGVLLYFLLTGARPFGIPHSRRGLTRRLWRDPPPPRALRPDCPPWLQETVLHCLEPDAAKRVASAAQLALALAAPEQIALTARADKRKADSWLKVRRRWWALKLAPTRFPQSLATRRASAPIVMAAVDFSAGLAATDLLRGHAGRLMRATPEARLACVTAIPRRPSGEASDGTHRRRLVELRRWTESLALPQARATVHVLETDRPADALLDFARENHVDHILLLARAPLPGGSGLGPVAERIAARAPCAVTLLRPPPPGAATDATEPGEGLGI</sequence>
<evidence type="ECO:0000256" key="1">
    <source>
        <dbReference type="ARBA" id="ARBA00022679"/>
    </source>
</evidence>
<feature type="domain" description="Protein kinase" evidence="6">
    <location>
        <begin position="15"/>
        <end position="278"/>
    </location>
</feature>
<dbReference type="PANTHER" id="PTHR43289">
    <property type="entry name" value="MITOGEN-ACTIVATED PROTEIN KINASE KINASE KINASE 20-RELATED"/>
    <property type="match status" value="1"/>
</dbReference>
<evidence type="ECO:0000256" key="5">
    <source>
        <dbReference type="SAM" id="MobiDB-lite"/>
    </source>
</evidence>
<feature type="region of interest" description="Disordered" evidence="5">
    <location>
        <begin position="452"/>
        <end position="471"/>
    </location>
</feature>
<dbReference type="Proteomes" id="UP000198418">
    <property type="component" value="Unassembled WGS sequence"/>
</dbReference>
<name>A0A212QYH2_RHOAC</name>
<dbReference type="Gene3D" id="1.10.510.10">
    <property type="entry name" value="Transferase(Phosphotransferase) domain 1"/>
    <property type="match status" value="1"/>
</dbReference>
<dbReference type="AlphaFoldDB" id="A0A212QYH2"/>
<evidence type="ECO:0000256" key="2">
    <source>
        <dbReference type="ARBA" id="ARBA00022741"/>
    </source>
</evidence>
<dbReference type="RefSeq" id="WP_088519634.1">
    <property type="nucleotide sequence ID" value="NZ_FYDG01000002.1"/>
</dbReference>
<evidence type="ECO:0000256" key="3">
    <source>
        <dbReference type="ARBA" id="ARBA00022777"/>
    </source>
</evidence>
<evidence type="ECO:0000313" key="8">
    <source>
        <dbReference type="Proteomes" id="UP000198418"/>
    </source>
</evidence>
<dbReference type="Pfam" id="PF00582">
    <property type="entry name" value="Usp"/>
    <property type="match status" value="1"/>
</dbReference>
<dbReference type="OrthoDB" id="9801841at2"/>
<evidence type="ECO:0000256" key="4">
    <source>
        <dbReference type="ARBA" id="ARBA00022840"/>
    </source>
</evidence>
<dbReference type="SUPFAM" id="SSF52402">
    <property type="entry name" value="Adenine nucleotide alpha hydrolases-like"/>
    <property type="match status" value="1"/>
</dbReference>